<evidence type="ECO:0000313" key="2">
    <source>
        <dbReference type="Proteomes" id="UP001079657"/>
    </source>
</evidence>
<keyword evidence="2" id="KW-1185">Reference proteome</keyword>
<reference evidence="1" key="1">
    <citation type="submission" date="2022-12" db="EMBL/GenBank/DDBJ databases">
        <authorList>
            <person name="Wang J."/>
        </authorList>
    </citation>
    <scope>NUCLEOTIDE SEQUENCE</scope>
    <source>
        <strain evidence="1">HY-42-06</strain>
    </source>
</reference>
<evidence type="ECO:0000313" key="1">
    <source>
        <dbReference type="EMBL" id="MCY6370628.1"/>
    </source>
</evidence>
<organism evidence="1 2">
    <name type="scientific">Clostridium ganghwense</name>
    <dbReference type="NCBI Taxonomy" id="312089"/>
    <lineage>
        <taxon>Bacteria</taxon>
        <taxon>Bacillati</taxon>
        <taxon>Bacillota</taxon>
        <taxon>Clostridia</taxon>
        <taxon>Eubacteriales</taxon>
        <taxon>Clostridiaceae</taxon>
        <taxon>Clostridium</taxon>
    </lineage>
</organism>
<dbReference type="NCBIfam" id="TIGR03696">
    <property type="entry name" value="Rhs_assc_core"/>
    <property type="match status" value="1"/>
</dbReference>
<proteinExistence type="predicted"/>
<gene>
    <name evidence="1" type="ORF">OXH55_08290</name>
</gene>
<comment type="caution">
    <text evidence="1">The sequence shown here is derived from an EMBL/GenBank/DDBJ whole genome shotgun (WGS) entry which is preliminary data.</text>
</comment>
<dbReference type="Gene3D" id="2.180.10.10">
    <property type="entry name" value="RHS repeat-associated core"/>
    <property type="match status" value="1"/>
</dbReference>
<dbReference type="InterPro" id="IPR006530">
    <property type="entry name" value="YD"/>
</dbReference>
<sequence length="316" mass="36457">MGGNITSKKEYAHTTGTLGDVTKTYGYEYTDANWKDLLKKFNGSEIVYDAIGNPTDYAGWHFTWEQGRQLASLDGNGYDIDYKYNASGIRTEKKVVQGQDTVITKYHLIGDKVTYEDNGTDKIYYSYDSNGKLISMNLNGEDEYYYIRNAQGDIIGLYDKNGEEVVKYSYDSWGKLISINDTSNKDVGEKNPYRYRGYRYDSETGLYYLQSRYYNPEWGRFINADAIAGSVGELLSHNMFVYCSNNPIMYSDPSGFLREFLNDDNGEKQAYYYYEYLSSSVDSSANVIDTVLEKKRNATRTTCYINSKYWYTCRRS</sequence>
<dbReference type="EMBL" id="JAPQES010000002">
    <property type="protein sequence ID" value="MCY6370628.1"/>
    <property type="molecule type" value="Genomic_DNA"/>
</dbReference>
<dbReference type="PANTHER" id="PTHR32305">
    <property type="match status" value="1"/>
</dbReference>
<name>A0ABT4CNJ4_9CLOT</name>
<protein>
    <submittedName>
        <fullName evidence="1">RHS repeat-associated core domain-containing protein</fullName>
    </submittedName>
</protein>
<dbReference type="PANTHER" id="PTHR32305:SF17">
    <property type="entry name" value="TRNA NUCLEASE WAPA"/>
    <property type="match status" value="1"/>
</dbReference>
<dbReference type="InterPro" id="IPR022385">
    <property type="entry name" value="Rhs_assc_core"/>
</dbReference>
<dbReference type="NCBIfam" id="TIGR01643">
    <property type="entry name" value="YD_repeat_2x"/>
    <property type="match status" value="1"/>
</dbReference>
<dbReference type="InterPro" id="IPR050708">
    <property type="entry name" value="T6SS_VgrG/RHS"/>
</dbReference>
<dbReference type="RefSeq" id="WP_268049390.1">
    <property type="nucleotide sequence ID" value="NZ_JAPQES010000002.1"/>
</dbReference>
<dbReference type="Proteomes" id="UP001079657">
    <property type="component" value="Unassembled WGS sequence"/>
</dbReference>
<accession>A0ABT4CNJ4</accession>